<accession>A0A1G9MXH2</accession>
<protein>
    <submittedName>
        <fullName evidence="1">Uncharacterized protein</fullName>
    </submittedName>
</protein>
<gene>
    <name evidence="1" type="ORF">SAMN04488074_113166</name>
</gene>
<dbReference type="AlphaFoldDB" id="A0A1G9MXH2"/>
<evidence type="ECO:0000313" key="1">
    <source>
        <dbReference type="EMBL" id="SDL78972.1"/>
    </source>
</evidence>
<reference evidence="2" key="1">
    <citation type="submission" date="2016-10" db="EMBL/GenBank/DDBJ databases">
        <authorList>
            <person name="Varghese N."/>
            <person name="Submissions S."/>
        </authorList>
    </citation>
    <scope>NUCLEOTIDE SEQUENCE [LARGE SCALE GENOMIC DNA]</scope>
    <source>
        <strain evidence="2">DSM 44796</strain>
    </source>
</reference>
<organism evidence="1 2">
    <name type="scientific">Lentzea albidocapillata subsp. violacea</name>
    <dbReference type="NCBI Taxonomy" id="128104"/>
    <lineage>
        <taxon>Bacteria</taxon>
        <taxon>Bacillati</taxon>
        <taxon>Actinomycetota</taxon>
        <taxon>Actinomycetes</taxon>
        <taxon>Pseudonocardiales</taxon>
        <taxon>Pseudonocardiaceae</taxon>
        <taxon>Lentzea</taxon>
    </lineage>
</organism>
<evidence type="ECO:0000313" key="2">
    <source>
        <dbReference type="Proteomes" id="UP000199682"/>
    </source>
</evidence>
<dbReference type="Proteomes" id="UP000199682">
    <property type="component" value="Unassembled WGS sequence"/>
</dbReference>
<name>A0A1G9MXH2_9PSEU</name>
<dbReference type="EMBL" id="FNET01000013">
    <property type="protein sequence ID" value="SDL78972.1"/>
    <property type="molecule type" value="Genomic_DNA"/>
</dbReference>
<sequence length="51" mass="5828">MTGPARLLAPFRGEEVCTIRQILLVHTSRLVWTDVRDVFGMSVRAREADQE</sequence>
<proteinExistence type="predicted"/>